<name>A0A4P9W290_9FUNG</name>
<evidence type="ECO:0000313" key="2">
    <source>
        <dbReference type="EMBL" id="RKO84710.1"/>
    </source>
</evidence>
<sequence length="250" mass="27850">MAGELGWRRSQHATTSHRRRIQANHAYPFAFVVANKPFHFQQLWCPSGPDSLDRALISDRTNQESQAREYCQVGFGLSWMCTWPNVYQLLVCLSKKNAGTVTFFEAPLCSLSTLQHLSTVPFNWGSNSLLMHLASLVISSPSPWAEKRGDGKEREEEEERETNKGVRQRAKGATTGGGETDGERGKDLREGAKTRKIGRGRGRVRIANMGKRWGGDGKKRGRQVGSIGVDSADGGWPMADGKWAIHARRR</sequence>
<dbReference type="EMBL" id="KZ999814">
    <property type="protein sequence ID" value="RKO84710.1"/>
    <property type="molecule type" value="Genomic_DNA"/>
</dbReference>
<gene>
    <name evidence="2" type="ORF">BDK51DRAFT_27957</name>
</gene>
<feature type="compositionally biased region" description="Basic and acidic residues" evidence="1">
    <location>
        <begin position="145"/>
        <end position="154"/>
    </location>
</feature>
<protein>
    <submittedName>
        <fullName evidence="2">Uncharacterized protein</fullName>
    </submittedName>
</protein>
<dbReference type="AlphaFoldDB" id="A0A4P9W290"/>
<dbReference type="Proteomes" id="UP000269721">
    <property type="component" value="Unassembled WGS sequence"/>
</dbReference>
<evidence type="ECO:0000256" key="1">
    <source>
        <dbReference type="SAM" id="MobiDB-lite"/>
    </source>
</evidence>
<reference evidence="3" key="1">
    <citation type="journal article" date="2018" name="Nat. Microbiol.">
        <title>Leveraging single-cell genomics to expand the fungal tree of life.</title>
        <authorList>
            <person name="Ahrendt S.R."/>
            <person name="Quandt C.A."/>
            <person name="Ciobanu D."/>
            <person name="Clum A."/>
            <person name="Salamov A."/>
            <person name="Andreopoulos B."/>
            <person name="Cheng J.F."/>
            <person name="Woyke T."/>
            <person name="Pelin A."/>
            <person name="Henrissat B."/>
            <person name="Reynolds N.K."/>
            <person name="Benny G.L."/>
            <person name="Smith M.E."/>
            <person name="James T.Y."/>
            <person name="Grigoriev I.V."/>
        </authorList>
    </citation>
    <scope>NUCLEOTIDE SEQUENCE [LARGE SCALE GENOMIC DNA]</scope>
</reference>
<evidence type="ECO:0000313" key="3">
    <source>
        <dbReference type="Proteomes" id="UP000269721"/>
    </source>
</evidence>
<feature type="compositionally biased region" description="Basic residues" evidence="1">
    <location>
        <begin position="194"/>
        <end position="204"/>
    </location>
</feature>
<accession>A0A4P9W290</accession>
<feature type="compositionally biased region" description="Basic and acidic residues" evidence="1">
    <location>
        <begin position="181"/>
        <end position="193"/>
    </location>
</feature>
<proteinExistence type="predicted"/>
<feature type="region of interest" description="Disordered" evidence="1">
    <location>
        <begin position="142"/>
        <end position="239"/>
    </location>
</feature>
<keyword evidence="3" id="KW-1185">Reference proteome</keyword>
<organism evidence="2 3">
    <name type="scientific">Blyttiomyces helicus</name>
    <dbReference type="NCBI Taxonomy" id="388810"/>
    <lineage>
        <taxon>Eukaryota</taxon>
        <taxon>Fungi</taxon>
        <taxon>Fungi incertae sedis</taxon>
        <taxon>Chytridiomycota</taxon>
        <taxon>Chytridiomycota incertae sedis</taxon>
        <taxon>Chytridiomycetes</taxon>
        <taxon>Chytridiomycetes incertae sedis</taxon>
        <taxon>Blyttiomyces</taxon>
    </lineage>
</organism>